<evidence type="ECO:0000256" key="1">
    <source>
        <dbReference type="SAM" id="MobiDB-lite"/>
    </source>
</evidence>
<keyword evidence="3" id="KW-1185">Reference proteome</keyword>
<evidence type="ECO:0000313" key="3">
    <source>
        <dbReference type="Proteomes" id="UP001152888"/>
    </source>
</evidence>
<proteinExistence type="predicted"/>
<dbReference type="AlphaFoldDB" id="A0A9P0L6Z0"/>
<reference evidence="2" key="1">
    <citation type="submission" date="2022-03" db="EMBL/GenBank/DDBJ databases">
        <authorList>
            <person name="Sayadi A."/>
        </authorList>
    </citation>
    <scope>NUCLEOTIDE SEQUENCE</scope>
</reference>
<dbReference type="Proteomes" id="UP001152888">
    <property type="component" value="Unassembled WGS sequence"/>
</dbReference>
<dbReference type="OrthoDB" id="10254627at2759"/>
<accession>A0A9P0L6Z0</accession>
<gene>
    <name evidence="2" type="ORF">ACAOBT_LOCUS19101</name>
</gene>
<organism evidence="2 3">
    <name type="scientific">Acanthoscelides obtectus</name>
    <name type="common">Bean weevil</name>
    <name type="synonym">Bruchus obtectus</name>
    <dbReference type="NCBI Taxonomy" id="200917"/>
    <lineage>
        <taxon>Eukaryota</taxon>
        <taxon>Metazoa</taxon>
        <taxon>Ecdysozoa</taxon>
        <taxon>Arthropoda</taxon>
        <taxon>Hexapoda</taxon>
        <taxon>Insecta</taxon>
        <taxon>Pterygota</taxon>
        <taxon>Neoptera</taxon>
        <taxon>Endopterygota</taxon>
        <taxon>Coleoptera</taxon>
        <taxon>Polyphaga</taxon>
        <taxon>Cucujiformia</taxon>
        <taxon>Chrysomeloidea</taxon>
        <taxon>Chrysomelidae</taxon>
        <taxon>Bruchinae</taxon>
        <taxon>Bruchini</taxon>
        <taxon>Acanthoscelides</taxon>
    </lineage>
</organism>
<evidence type="ECO:0000313" key="2">
    <source>
        <dbReference type="EMBL" id="CAH1989566.1"/>
    </source>
</evidence>
<feature type="compositionally biased region" description="Low complexity" evidence="1">
    <location>
        <begin position="39"/>
        <end position="49"/>
    </location>
</feature>
<name>A0A9P0L6Z0_ACAOB</name>
<comment type="caution">
    <text evidence="2">The sequence shown here is derived from an EMBL/GenBank/DDBJ whole genome shotgun (WGS) entry which is preliminary data.</text>
</comment>
<dbReference type="EMBL" id="CAKOFQ010007066">
    <property type="protein sequence ID" value="CAH1989566.1"/>
    <property type="molecule type" value="Genomic_DNA"/>
</dbReference>
<protein>
    <submittedName>
        <fullName evidence="2">Uncharacterized protein</fullName>
    </submittedName>
</protein>
<sequence>MMLRKLKTISDPFKSLCQRNEGLSGLISILRQNSTEGPSTESVASTSSESPKKNINKAMKAYLERAQEHEDFMKKQREEFQIGKRHLANMMGENPETFTQDDIDNAIEYLFPSGLYEKRARPFMKPPEEVFPQRKAAEFDETGRPFHFLFYTGKPNFYQVLYDAVEHMNELNRFEDVMIRKGLEPDPNLKLIIRISVVGQRVS</sequence>
<feature type="region of interest" description="Disordered" evidence="1">
    <location>
        <begin position="33"/>
        <end position="54"/>
    </location>
</feature>